<accession>A0ABD4WMR2</accession>
<sequence>MDELKKKIINKTDLHFFRYCENTFGINRGVYNTIEQWFYKKDIFYVTERRLYIIDFLKYVFGSNKGYGKFGKGNLISKLHEFWIEKDKLNNS</sequence>
<dbReference type="EMBL" id="JARAOX010000123">
    <property type="protein sequence ID" value="MDD9781516.1"/>
    <property type="molecule type" value="Genomic_DNA"/>
</dbReference>
<gene>
    <name evidence="1" type="ORF">PVE99_03725</name>
</gene>
<reference evidence="1 2" key="1">
    <citation type="submission" date="2023-02" db="EMBL/GenBank/DDBJ databases">
        <authorList>
            <person name="Olszewska D."/>
        </authorList>
    </citation>
    <scope>NUCLEOTIDE SEQUENCE [LARGE SCALE GENOMIC DNA]</scope>
    <source>
        <strain evidence="1 2">FDU301</strain>
    </source>
</reference>
<dbReference type="RefSeq" id="WP_274588610.1">
    <property type="nucleotide sequence ID" value="NZ_JARAOX010000123.1"/>
</dbReference>
<dbReference type="Proteomes" id="UP001213771">
    <property type="component" value="Unassembled WGS sequence"/>
</dbReference>
<name>A0ABD4WMR2_PRIMG</name>
<proteinExistence type="predicted"/>
<evidence type="ECO:0000313" key="2">
    <source>
        <dbReference type="Proteomes" id="UP001213771"/>
    </source>
</evidence>
<protein>
    <recommendedName>
        <fullName evidence="3">LAGLIDADG homing endonuclease</fullName>
    </recommendedName>
</protein>
<evidence type="ECO:0000313" key="1">
    <source>
        <dbReference type="EMBL" id="MDD9781516.1"/>
    </source>
</evidence>
<evidence type="ECO:0008006" key="3">
    <source>
        <dbReference type="Google" id="ProtNLM"/>
    </source>
</evidence>
<dbReference type="AlphaFoldDB" id="A0ABD4WMR2"/>
<organism evidence="1 2">
    <name type="scientific">Priestia megaterium</name>
    <name type="common">Bacillus megaterium</name>
    <dbReference type="NCBI Taxonomy" id="1404"/>
    <lineage>
        <taxon>Bacteria</taxon>
        <taxon>Bacillati</taxon>
        <taxon>Bacillota</taxon>
        <taxon>Bacilli</taxon>
        <taxon>Bacillales</taxon>
        <taxon>Bacillaceae</taxon>
        <taxon>Priestia</taxon>
    </lineage>
</organism>
<comment type="caution">
    <text evidence="1">The sequence shown here is derived from an EMBL/GenBank/DDBJ whole genome shotgun (WGS) entry which is preliminary data.</text>
</comment>